<evidence type="ECO:0000313" key="7">
    <source>
        <dbReference type="Proteomes" id="UP000559027"/>
    </source>
</evidence>
<feature type="transmembrane region" description="Helical" evidence="4">
    <location>
        <begin position="176"/>
        <end position="196"/>
    </location>
</feature>
<dbReference type="SMART" id="SM00326">
    <property type="entry name" value="SH3"/>
    <property type="match status" value="1"/>
</dbReference>
<proteinExistence type="predicted"/>
<evidence type="ECO:0000259" key="5">
    <source>
        <dbReference type="PROSITE" id="PS50002"/>
    </source>
</evidence>
<feature type="compositionally biased region" description="Polar residues" evidence="3">
    <location>
        <begin position="282"/>
        <end position="293"/>
    </location>
</feature>
<name>A0A8H5LI01_9AGAR</name>
<dbReference type="Gene3D" id="2.30.30.40">
    <property type="entry name" value="SH3 Domains"/>
    <property type="match status" value="1"/>
</dbReference>
<dbReference type="Pfam" id="PF00018">
    <property type="entry name" value="SH3_1"/>
    <property type="match status" value="1"/>
</dbReference>
<dbReference type="AlphaFoldDB" id="A0A8H5LI01"/>
<keyword evidence="7" id="KW-1185">Reference proteome</keyword>
<evidence type="ECO:0000256" key="1">
    <source>
        <dbReference type="ARBA" id="ARBA00022443"/>
    </source>
</evidence>
<dbReference type="OrthoDB" id="5340910at2759"/>
<keyword evidence="1 2" id="KW-0728">SH3 domain</keyword>
<dbReference type="SUPFAM" id="SSF50044">
    <property type="entry name" value="SH3-domain"/>
    <property type="match status" value="1"/>
</dbReference>
<reference evidence="6 7" key="1">
    <citation type="journal article" date="2020" name="ISME J.">
        <title>Uncovering the hidden diversity of litter-decomposition mechanisms in mushroom-forming fungi.</title>
        <authorList>
            <person name="Floudas D."/>
            <person name="Bentzer J."/>
            <person name="Ahren D."/>
            <person name="Johansson T."/>
            <person name="Persson P."/>
            <person name="Tunlid A."/>
        </authorList>
    </citation>
    <scope>NUCLEOTIDE SEQUENCE [LARGE SCALE GENOMIC DNA]</scope>
    <source>
        <strain evidence="6 7">CBS 146.42</strain>
    </source>
</reference>
<dbReference type="Proteomes" id="UP000559027">
    <property type="component" value="Unassembled WGS sequence"/>
</dbReference>
<comment type="caution">
    <text evidence="6">The sequence shown here is derived from an EMBL/GenBank/DDBJ whole genome shotgun (WGS) entry which is preliminary data.</text>
</comment>
<gene>
    <name evidence="6" type="ORF">D9756_001277</name>
</gene>
<feature type="region of interest" description="Disordered" evidence="3">
    <location>
        <begin position="248"/>
        <end position="309"/>
    </location>
</feature>
<keyword evidence="4" id="KW-1133">Transmembrane helix</keyword>
<evidence type="ECO:0000256" key="4">
    <source>
        <dbReference type="SAM" id="Phobius"/>
    </source>
</evidence>
<keyword evidence="4" id="KW-0472">Membrane</keyword>
<dbReference type="InterPro" id="IPR001452">
    <property type="entry name" value="SH3_domain"/>
</dbReference>
<evidence type="ECO:0000313" key="6">
    <source>
        <dbReference type="EMBL" id="KAF5358205.1"/>
    </source>
</evidence>
<dbReference type="EMBL" id="JAACJO010000005">
    <property type="protein sequence ID" value="KAF5358205.1"/>
    <property type="molecule type" value="Genomic_DNA"/>
</dbReference>
<evidence type="ECO:0000256" key="2">
    <source>
        <dbReference type="PROSITE-ProRule" id="PRU00192"/>
    </source>
</evidence>
<feature type="region of interest" description="Disordered" evidence="3">
    <location>
        <begin position="73"/>
        <end position="171"/>
    </location>
</feature>
<keyword evidence="4" id="KW-0812">Transmembrane</keyword>
<feature type="domain" description="SH3" evidence="5">
    <location>
        <begin position="319"/>
        <end position="379"/>
    </location>
</feature>
<dbReference type="PROSITE" id="PS50002">
    <property type="entry name" value="SH3"/>
    <property type="match status" value="1"/>
</dbReference>
<protein>
    <recommendedName>
        <fullName evidence="5">SH3 domain-containing protein</fullName>
    </recommendedName>
</protein>
<accession>A0A8H5LI01</accession>
<dbReference type="InterPro" id="IPR036028">
    <property type="entry name" value="SH3-like_dom_sf"/>
</dbReference>
<sequence>MAPLPYGHHHPTVITTSRPLSASWAESSYSLENASDLWNKVQAVSVNLPTVTQTLSVFITVTQLQTATVTTTLREKETTTGTIADGPRTLKASVPKMEVSSTASSSSGTNGPTSVLSSPTASPSSLSSTTTSPSLALSSRLSSSSLPTTSSSPTSAPPSTSAVFDESTSPSLSSGAVVGITLASILFTLLLAICFIRQRLRRKRKNERKWVTPFVEPKPVVRPSVNQRQQKRMEYLAERWARLRSIRYNENPRQSSNRRGEASSSRRNANEDRPTRRRYRGTEQSGAAQSSSVALPPAIHREGPSARRPVQDAPLVSSLFPHGAVVKLNFDPIRPDELAASAGEYLRVIALYDDGWAQCKNMYGAKGMVPTACLRVNDVRRVG</sequence>
<organism evidence="6 7">
    <name type="scientific">Leucocoprinus leucothites</name>
    <dbReference type="NCBI Taxonomy" id="201217"/>
    <lineage>
        <taxon>Eukaryota</taxon>
        <taxon>Fungi</taxon>
        <taxon>Dikarya</taxon>
        <taxon>Basidiomycota</taxon>
        <taxon>Agaricomycotina</taxon>
        <taxon>Agaricomycetes</taxon>
        <taxon>Agaricomycetidae</taxon>
        <taxon>Agaricales</taxon>
        <taxon>Agaricineae</taxon>
        <taxon>Agaricaceae</taxon>
        <taxon>Leucocoprinus</taxon>
    </lineage>
</organism>
<feature type="compositionally biased region" description="Polar residues" evidence="3">
    <location>
        <begin position="251"/>
        <end position="267"/>
    </location>
</feature>
<feature type="compositionally biased region" description="Low complexity" evidence="3">
    <location>
        <begin position="100"/>
        <end position="162"/>
    </location>
</feature>
<evidence type="ECO:0000256" key="3">
    <source>
        <dbReference type="SAM" id="MobiDB-lite"/>
    </source>
</evidence>